<reference evidence="2" key="1">
    <citation type="journal article" date="2023" name="G3 (Bethesda)">
        <title>Genome assembly and association tests identify interacting loci associated with vigor, precocity, and sex in interspecific pistachio rootstocks.</title>
        <authorList>
            <person name="Palmer W."/>
            <person name="Jacygrad E."/>
            <person name="Sagayaradj S."/>
            <person name="Cavanaugh K."/>
            <person name="Han R."/>
            <person name="Bertier L."/>
            <person name="Beede B."/>
            <person name="Kafkas S."/>
            <person name="Golino D."/>
            <person name="Preece J."/>
            <person name="Michelmore R."/>
        </authorList>
    </citation>
    <scope>NUCLEOTIDE SEQUENCE [LARGE SCALE GENOMIC DNA]</scope>
</reference>
<accession>A0ACC1AU96</accession>
<gene>
    <name evidence="1" type="ORF">Patl1_14733</name>
</gene>
<dbReference type="EMBL" id="CM047904">
    <property type="protein sequence ID" value="KAJ0090194.1"/>
    <property type="molecule type" value="Genomic_DNA"/>
</dbReference>
<organism evidence="1 2">
    <name type="scientific">Pistacia atlantica</name>
    <dbReference type="NCBI Taxonomy" id="434234"/>
    <lineage>
        <taxon>Eukaryota</taxon>
        <taxon>Viridiplantae</taxon>
        <taxon>Streptophyta</taxon>
        <taxon>Embryophyta</taxon>
        <taxon>Tracheophyta</taxon>
        <taxon>Spermatophyta</taxon>
        <taxon>Magnoliopsida</taxon>
        <taxon>eudicotyledons</taxon>
        <taxon>Gunneridae</taxon>
        <taxon>Pentapetalae</taxon>
        <taxon>rosids</taxon>
        <taxon>malvids</taxon>
        <taxon>Sapindales</taxon>
        <taxon>Anacardiaceae</taxon>
        <taxon>Pistacia</taxon>
    </lineage>
</organism>
<dbReference type="Proteomes" id="UP001164250">
    <property type="component" value="Chromosome 8"/>
</dbReference>
<proteinExistence type="predicted"/>
<keyword evidence="2" id="KW-1185">Reference proteome</keyword>
<protein>
    <submittedName>
        <fullName evidence="1">Uncharacterized protein</fullName>
    </submittedName>
</protein>
<evidence type="ECO:0000313" key="1">
    <source>
        <dbReference type="EMBL" id="KAJ0090194.1"/>
    </source>
</evidence>
<comment type="caution">
    <text evidence="1">The sequence shown here is derived from an EMBL/GenBank/DDBJ whole genome shotgun (WGS) entry which is preliminary data.</text>
</comment>
<name>A0ACC1AU96_9ROSI</name>
<sequence>MMIRCLFFIFLLINTKAVNVKFRKRNPEAVKAAEPAKKWQTLNGAEPLVVGRGGFSGALPESSSAANSLVKPPMSLSSVAVLCNLQLTKDGFGICMTDIQLDNSTNIGMIYPNGRTTYKVNGQDVKGWFGLDYRADQLFNNVSLTQNVYSRPSLLGGEFPISTVEDVLGTKPSQFWLNVQYGTFYSQHNLSVEGYLQKSIRVGGINYLSSPEIGFLKAIGGRVNKARTKLVFVFLNPNEVEPTTNQTYSEILKNLTAIKSFASGIVIPKNYIFPINNKTGYLDPATTLVTDAHKEGLEVYASGFENAVQLSYNYSYDPSNEYLKFIDNSQFAVDGFVTDFPPTASESIACFALNNVTKPVRGKPLIISHNGASGVYPGSTDLAYQQAIDNGTDIIDCSVQMSKDGVAFCLDSPDLMGKTTVMTSFMSRVTSIPAIQQNKGIFSFDLTWSEIQSLKPEMESPFATETDTFQRNPQAKNQGKFVTIDEFLELAKTKAVTGVQINIENAAYLASKKGLGIVDVVTKALVLHLKNEVSDAPKDSVEETKKYADAVIVLRPSLITVRDGFTVTFTNVLKEMHSANISVYVSVFKNEFISLAFDYFTDPVIELATYIGGMGVDGIVTEFPATASKYLRSPCSDLNADLPYTILPITPGDMLSIIPEPVQPPASGPYPSLSIADIVDPPLPAVANGSTPDDTEFDFGSSPTGAPPVLAPSSSDKTNVANIGISIVAAMLLCLLFM</sequence>
<evidence type="ECO:0000313" key="2">
    <source>
        <dbReference type="Proteomes" id="UP001164250"/>
    </source>
</evidence>